<evidence type="ECO:0000313" key="3">
    <source>
        <dbReference type="Proteomes" id="UP000193577"/>
    </source>
</evidence>
<keyword evidence="3" id="KW-1185">Reference proteome</keyword>
<dbReference type="Proteomes" id="UP000193577">
    <property type="component" value="Unassembled WGS sequence"/>
</dbReference>
<evidence type="ECO:0000313" key="2">
    <source>
        <dbReference type="EMBL" id="OSC34398.1"/>
    </source>
</evidence>
<sequence length="332" mass="36002">MEPIRLTDGGPAMTTDSDLPSPTDTGWFTDADALRTMMEDERFADDKTLSSFTDAQTLIATFAASPSAGAWRSLDRATVAARLATLIAPTQGSDSGVGYRSLQQAGLNLCGPAALLMMAMGRDPVAVARYATDLFDTGSGSIGTFAVHAGQDLLDADFGAMSARGSISSQAEWMMLGAIRNTAQPFWQPQWRGDPDQELAGMTRPEELADWMRQTGIWSRVDDDGRWASNPGIPDATAIGMYAGTDTAVLLHTDLISGSTIVDSDTAPKEQSSWISELFPNHWVVLLSEVVPDLADRTLTLTIWTWGGRLRLRTPERVFIDNYFGTVSAWLR</sequence>
<protein>
    <submittedName>
        <fullName evidence="2">Uncharacterized protein</fullName>
    </submittedName>
</protein>
<comment type="caution">
    <text evidence="2">The sequence shown here is derived from an EMBL/GenBank/DDBJ whole genome shotgun (WGS) entry which is preliminary data.</text>
</comment>
<evidence type="ECO:0000256" key="1">
    <source>
        <dbReference type="SAM" id="MobiDB-lite"/>
    </source>
</evidence>
<dbReference type="EMBL" id="NCXO01000010">
    <property type="protein sequence ID" value="OSC34398.1"/>
    <property type="molecule type" value="Genomic_DNA"/>
</dbReference>
<reference evidence="2 3" key="1">
    <citation type="submission" date="2017-04" db="EMBL/GenBank/DDBJ databases">
        <title>The new phylogeny of genus Mycobacterium.</title>
        <authorList>
            <person name="Tortoli E."/>
            <person name="Trovato A."/>
            <person name="Cirillo D.M."/>
        </authorList>
    </citation>
    <scope>NUCLEOTIDE SEQUENCE [LARGE SCALE GENOMIC DNA]</scope>
    <source>
        <strain evidence="2 3">KCTC 19819</strain>
    </source>
</reference>
<organism evidence="2 3">
    <name type="scientific">Mycolicibacillus koreensis</name>
    <dbReference type="NCBI Taxonomy" id="1069220"/>
    <lineage>
        <taxon>Bacteria</taxon>
        <taxon>Bacillati</taxon>
        <taxon>Actinomycetota</taxon>
        <taxon>Actinomycetes</taxon>
        <taxon>Mycobacteriales</taxon>
        <taxon>Mycobacteriaceae</taxon>
        <taxon>Mycolicibacillus</taxon>
    </lineage>
</organism>
<accession>A0AA91SS65</accession>
<name>A0AA91SS65_9MYCO</name>
<gene>
    <name evidence="2" type="ORF">B8W67_06555</name>
</gene>
<feature type="compositionally biased region" description="Low complexity" evidence="1">
    <location>
        <begin position="14"/>
        <end position="25"/>
    </location>
</feature>
<feature type="region of interest" description="Disordered" evidence="1">
    <location>
        <begin position="1"/>
        <end position="25"/>
    </location>
</feature>
<proteinExistence type="predicted"/>
<dbReference type="AlphaFoldDB" id="A0AA91SS65"/>